<accession>A0A2P2C5C4</accession>
<gene>
    <name evidence="2" type="ORF">NOCA1120428</name>
</gene>
<dbReference type="AlphaFoldDB" id="A0A2P2C5C4"/>
<evidence type="ECO:0000313" key="2">
    <source>
        <dbReference type="EMBL" id="CUR57208.1"/>
    </source>
</evidence>
<evidence type="ECO:0000256" key="1">
    <source>
        <dbReference type="SAM" id="MobiDB-lite"/>
    </source>
</evidence>
<feature type="region of interest" description="Disordered" evidence="1">
    <location>
        <begin position="1"/>
        <end position="45"/>
    </location>
</feature>
<reference evidence="2" key="1">
    <citation type="submission" date="2015-08" db="EMBL/GenBank/DDBJ databases">
        <authorList>
            <person name="Babu N.S."/>
            <person name="Beckwith C.J."/>
            <person name="Beseler K.G."/>
            <person name="Brison A."/>
            <person name="Carone J.V."/>
            <person name="Caskin T.P."/>
            <person name="Diamond M."/>
            <person name="Durham M.E."/>
            <person name="Foxe J.M."/>
            <person name="Go M."/>
            <person name="Henderson B.A."/>
            <person name="Jones I.B."/>
            <person name="McGettigan J.A."/>
            <person name="Micheletti S.J."/>
            <person name="Nasrallah M.E."/>
            <person name="Ortiz D."/>
            <person name="Piller C.R."/>
            <person name="Privatt S.R."/>
            <person name="Schneider S.L."/>
            <person name="Sharp S."/>
            <person name="Smith T.C."/>
            <person name="Stanton J.D."/>
            <person name="Ullery H.E."/>
            <person name="Wilson R.J."/>
            <person name="Serrano M.G."/>
            <person name="Buck G."/>
            <person name="Lee V."/>
            <person name="Wang Y."/>
            <person name="Carvalho R."/>
            <person name="Voegtly L."/>
            <person name="Shi R."/>
            <person name="Duckworth R."/>
            <person name="Johnson A."/>
            <person name="Loviza R."/>
            <person name="Walstead R."/>
            <person name="Shah Z."/>
            <person name="Kiflezghi M."/>
            <person name="Wade K."/>
            <person name="Ball S.L."/>
            <person name="Bradley K.W."/>
            <person name="Asai D.J."/>
            <person name="Bowman C.A."/>
            <person name="Russell D.A."/>
            <person name="Pope W.H."/>
            <person name="Jacobs-Sera D."/>
            <person name="Hendrix R.W."/>
            <person name="Hatfull G.F."/>
        </authorList>
    </citation>
    <scope>NUCLEOTIDE SEQUENCE</scope>
</reference>
<organism evidence="2">
    <name type="scientific">metagenome</name>
    <dbReference type="NCBI Taxonomy" id="256318"/>
    <lineage>
        <taxon>unclassified sequences</taxon>
        <taxon>metagenomes</taxon>
    </lineage>
</organism>
<sequence length="69" mass="7163">MYEGVAADPDKGDGTGPSPQECPTRTTRTTTPSLPAGPDHRGVNAGGKVQEWTAVSLPPYPMFGQAPLP</sequence>
<proteinExistence type="predicted"/>
<dbReference type="EMBL" id="CZKB01000004">
    <property type="protein sequence ID" value="CUR57208.1"/>
    <property type="molecule type" value="Genomic_DNA"/>
</dbReference>
<name>A0A2P2C5C4_9ZZZZ</name>
<protein>
    <submittedName>
        <fullName evidence="2">Uncharacterized protein</fullName>
    </submittedName>
</protein>